<evidence type="ECO:0000313" key="3">
    <source>
        <dbReference type="Proteomes" id="UP000023152"/>
    </source>
</evidence>
<proteinExistence type="predicted"/>
<feature type="transmembrane region" description="Helical" evidence="1">
    <location>
        <begin position="170"/>
        <end position="193"/>
    </location>
</feature>
<organism evidence="2 3">
    <name type="scientific">Reticulomyxa filosa</name>
    <dbReference type="NCBI Taxonomy" id="46433"/>
    <lineage>
        <taxon>Eukaryota</taxon>
        <taxon>Sar</taxon>
        <taxon>Rhizaria</taxon>
        <taxon>Retaria</taxon>
        <taxon>Foraminifera</taxon>
        <taxon>Monothalamids</taxon>
        <taxon>Reticulomyxidae</taxon>
        <taxon>Reticulomyxa</taxon>
    </lineage>
</organism>
<evidence type="ECO:0000313" key="2">
    <source>
        <dbReference type="EMBL" id="ETO35834.1"/>
    </source>
</evidence>
<dbReference type="OrthoDB" id="1077582at2759"/>
<keyword evidence="1" id="KW-1133">Transmembrane helix</keyword>
<dbReference type="GO" id="GO:0006629">
    <property type="term" value="P:lipid metabolic process"/>
    <property type="evidence" value="ECO:0007669"/>
    <property type="project" value="InterPro"/>
</dbReference>
<keyword evidence="1" id="KW-0812">Transmembrane</keyword>
<dbReference type="Proteomes" id="UP000023152">
    <property type="component" value="Unassembled WGS sequence"/>
</dbReference>
<gene>
    <name evidence="2" type="ORF">RFI_01227</name>
</gene>
<keyword evidence="3" id="KW-1185">Reference proteome</keyword>
<feature type="transmembrane region" description="Helical" evidence="1">
    <location>
        <begin position="92"/>
        <end position="114"/>
    </location>
</feature>
<dbReference type="GO" id="GO:0008374">
    <property type="term" value="F:O-acyltransferase activity"/>
    <property type="evidence" value="ECO:0007669"/>
    <property type="project" value="InterPro"/>
</dbReference>
<sequence>MLLLPFHLDVPSTMQSPYLSLSVQEFWGKRFNIVIQSLLKQFIFIPSMNSLYHWRSTHISLVYMCTYIQRKQPEKMIKALTKKTKYFNSKKTSFHISALATFICSALFHFYPLYLVIKDAPFFNDNTNRDFSSAVYITTGLSLMILYFFIQWACIIIEQKLKISTNASKAVIRLWVFGYILLLSPLFVVPLLLTLRLYHS</sequence>
<reference evidence="2 3" key="1">
    <citation type="journal article" date="2013" name="Curr. Biol.">
        <title>The Genome of the Foraminiferan Reticulomyxa filosa.</title>
        <authorList>
            <person name="Glockner G."/>
            <person name="Hulsmann N."/>
            <person name="Schleicher M."/>
            <person name="Noegel A.A."/>
            <person name="Eichinger L."/>
            <person name="Gallinger C."/>
            <person name="Pawlowski J."/>
            <person name="Sierra R."/>
            <person name="Euteneuer U."/>
            <person name="Pillet L."/>
            <person name="Moustafa A."/>
            <person name="Platzer M."/>
            <person name="Groth M."/>
            <person name="Szafranski K."/>
            <person name="Schliwa M."/>
        </authorList>
    </citation>
    <scope>NUCLEOTIDE SEQUENCE [LARGE SCALE GENOMIC DNA]</scope>
</reference>
<accession>X6PCP0</accession>
<dbReference type="InterPro" id="IPR044851">
    <property type="entry name" value="Wax_synthase"/>
</dbReference>
<dbReference type="EMBL" id="ASPP01001240">
    <property type="protein sequence ID" value="ETO35834.1"/>
    <property type="molecule type" value="Genomic_DNA"/>
</dbReference>
<dbReference type="PANTHER" id="PTHR31595">
    <property type="entry name" value="LONG-CHAIN-ALCOHOL O-FATTY-ACYLTRANSFERASE 3-RELATED"/>
    <property type="match status" value="1"/>
</dbReference>
<feature type="transmembrane region" description="Helical" evidence="1">
    <location>
        <begin position="134"/>
        <end position="158"/>
    </location>
</feature>
<evidence type="ECO:0000256" key="1">
    <source>
        <dbReference type="SAM" id="Phobius"/>
    </source>
</evidence>
<protein>
    <submittedName>
        <fullName evidence="2">Uncharacterized protein</fullName>
    </submittedName>
</protein>
<comment type="caution">
    <text evidence="2">The sequence shown here is derived from an EMBL/GenBank/DDBJ whole genome shotgun (WGS) entry which is preliminary data.</text>
</comment>
<dbReference type="AlphaFoldDB" id="X6PCP0"/>
<keyword evidence="1" id="KW-0472">Membrane</keyword>
<dbReference type="PANTHER" id="PTHR31595:SF57">
    <property type="entry name" value="OS04G0481900 PROTEIN"/>
    <property type="match status" value="1"/>
</dbReference>
<name>X6PCP0_RETFI</name>